<proteinExistence type="predicted"/>
<evidence type="ECO:0008006" key="3">
    <source>
        <dbReference type="Google" id="ProtNLM"/>
    </source>
</evidence>
<reference evidence="1" key="1">
    <citation type="submission" date="2022-07" db="EMBL/GenBank/DDBJ databases">
        <title>Isolation, identification, and degradation of a PFOSA degrading strain from sewage treatment plant.</title>
        <authorList>
            <person name="Zhang L."/>
            <person name="Huo Y."/>
        </authorList>
    </citation>
    <scope>NUCLEOTIDE SEQUENCE</scope>
    <source>
        <strain evidence="1">C1</strain>
    </source>
</reference>
<accession>A0ABY5IRC7</accession>
<gene>
    <name evidence="1" type="ORF">NOX80_10705</name>
</gene>
<protein>
    <recommendedName>
        <fullName evidence="3">DUF695 domain-containing protein</fullName>
    </recommendedName>
</protein>
<dbReference type="EMBL" id="CP101751">
    <property type="protein sequence ID" value="UUC44102.1"/>
    <property type="molecule type" value="Genomic_DNA"/>
</dbReference>
<sequence>MIPFRVIAGMTFGAVDMYYYSNHIEGTGFSTMELIQTDGTGPVPNKKGTYELIAFTKQPFNAINQDPPTPFNIMERRVCENFTQIAGAAQGKAFNPYEICQISGNDGKPRYILFDVYKEFEIEGHKHHLLLCIEIFEEELTTVANFGHKRFLEMLKMIKIYPYSDLDRNWVGIKK</sequence>
<dbReference type="Proteomes" id="UP001059844">
    <property type="component" value="Chromosome"/>
</dbReference>
<dbReference type="RefSeq" id="WP_256549772.1">
    <property type="nucleotide sequence ID" value="NZ_CP101751.1"/>
</dbReference>
<name>A0ABY5IRC7_9FLAO</name>
<organism evidence="1 2">
    <name type="scientific">Flavobacterium cerinum</name>
    <dbReference type="NCBI Taxonomy" id="2502784"/>
    <lineage>
        <taxon>Bacteria</taxon>
        <taxon>Pseudomonadati</taxon>
        <taxon>Bacteroidota</taxon>
        <taxon>Flavobacteriia</taxon>
        <taxon>Flavobacteriales</taxon>
        <taxon>Flavobacteriaceae</taxon>
        <taxon>Flavobacterium</taxon>
    </lineage>
</organism>
<evidence type="ECO:0000313" key="1">
    <source>
        <dbReference type="EMBL" id="UUC44102.1"/>
    </source>
</evidence>
<evidence type="ECO:0000313" key="2">
    <source>
        <dbReference type="Proteomes" id="UP001059844"/>
    </source>
</evidence>
<keyword evidence="2" id="KW-1185">Reference proteome</keyword>